<dbReference type="Gene3D" id="3.30.70.1660">
    <property type="match status" value="1"/>
</dbReference>
<dbReference type="Pfam" id="PF00472">
    <property type="entry name" value="RF-1"/>
    <property type="match status" value="1"/>
</dbReference>
<dbReference type="FunFam" id="3.30.70.1660:FF:000002">
    <property type="entry name" value="Peptide chain release factor 1"/>
    <property type="match status" value="1"/>
</dbReference>
<dbReference type="HOGENOM" id="CLU_036856_0_1_7"/>
<dbReference type="PATRIC" id="fig|1429439.4.peg.1140"/>
<evidence type="ECO:0000256" key="2">
    <source>
        <dbReference type="ARBA" id="ARBA00004496"/>
    </source>
</evidence>
<feature type="domain" description="Prokaryotic-type class I peptide chain release factors" evidence="9">
    <location>
        <begin position="227"/>
        <end position="243"/>
    </location>
</feature>
<evidence type="ECO:0000256" key="8">
    <source>
        <dbReference type="NCBIfam" id="TIGR00019"/>
    </source>
</evidence>
<dbReference type="EMBL" id="AZHX01000267">
    <property type="protein sequence ID" value="ETX08230.1"/>
    <property type="molecule type" value="Genomic_DNA"/>
</dbReference>
<dbReference type="Pfam" id="PF03462">
    <property type="entry name" value="PCRF"/>
    <property type="match status" value="1"/>
</dbReference>
<protein>
    <recommendedName>
        <fullName evidence="7 8">Peptide chain release factor 1</fullName>
        <shortName evidence="7">RF-1</shortName>
    </recommendedName>
</protein>
<dbReference type="InterPro" id="IPR004373">
    <property type="entry name" value="RF-1"/>
</dbReference>
<keyword evidence="5 7" id="KW-0963">Cytoplasm</keyword>
<dbReference type="PANTHER" id="PTHR43804:SF7">
    <property type="entry name" value="LD18447P"/>
    <property type="match status" value="1"/>
</dbReference>
<dbReference type="InterPro" id="IPR045853">
    <property type="entry name" value="Pep_chain_release_fac_I_sf"/>
</dbReference>
<keyword evidence="6 7" id="KW-0648">Protein biosynthesis</keyword>
<evidence type="ECO:0000259" key="9">
    <source>
        <dbReference type="PROSITE" id="PS00745"/>
    </source>
</evidence>
<dbReference type="InterPro" id="IPR005139">
    <property type="entry name" value="PCRF"/>
</dbReference>
<comment type="caution">
    <text evidence="10">The sequence shown here is derived from an EMBL/GenBank/DDBJ whole genome shotgun (WGS) entry which is preliminary data.</text>
</comment>
<dbReference type="SUPFAM" id="SSF75620">
    <property type="entry name" value="Release factor"/>
    <property type="match status" value="1"/>
</dbReference>
<evidence type="ECO:0000256" key="6">
    <source>
        <dbReference type="ARBA" id="ARBA00022917"/>
    </source>
</evidence>
<dbReference type="Gene3D" id="3.30.160.20">
    <property type="match status" value="1"/>
</dbReference>
<dbReference type="HAMAP" id="MF_00093">
    <property type="entry name" value="Rel_fac_1"/>
    <property type="match status" value="1"/>
</dbReference>
<keyword evidence="4 7" id="KW-0488">Methylation</keyword>
<dbReference type="AlphaFoldDB" id="W4MDG5"/>
<evidence type="ECO:0000256" key="3">
    <source>
        <dbReference type="ARBA" id="ARBA00010835"/>
    </source>
</evidence>
<dbReference type="FunFam" id="3.30.160.20:FF:000004">
    <property type="entry name" value="Peptide chain release factor 1"/>
    <property type="match status" value="1"/>
</dbReference>
<organism evidence="10 11">
    <name type="scientific">Candidatus Entotheonella gemina</name>
    <dbReference type="NCBI Taxonomy" id="1429439"/>
    <lineage>
        <taxon>Bacteria</taxon>
        <taxon>Pseudomonadati</taxon>
        <taxon>Nitrospinota/Tectimicrobiota group</taxon>
        <taxon>Candidatus Tectimicrobiota</taxon>
        <taxon>Candidatus Entotheonellia</taxon>
        <taxon>Candidatus Entotheonellales</taxon>
        <taxon>Candidatus Entotheonellaceae</taxon>
        <taxon>Candidatus Entotheonella</taxon>
    </lineage>
</organism>
<proteinExistence type="inferred from homology"/>
<dbReference type="GO" id="GO:0016149">
    <property type="term" value="F:translation release factor activity, codon specific"/>
    <property type="evidence" value="ECO:0007669"/>
    <property type="project" value="UniProtKB-UniRule"/>
</dbReference>
<evidence type="ECO:0000256" key="1">
    <source>
        <dbReference type="ARBA" id="ARBA00002986"/>
    </source>
</evidence>
<comment type="PTM">
    <text evidence="7">Methylated by PrmC. Methylation increases the termination efficiency of RF1.</text>
</comment>
<dbReference type="NCBIfam" id="TIGR00019">
    <property type="entry name" value="prfA"/>
    <property type="match status" value="1"/>
</dbReference>
<keyword evidence="11" id="KW-1185">Reference proteome</keyword>
<dbReference type="PROSITE" id="PS00745">
    <property type="entry name" value="RF_PROK_I"/>
    <property type="match status" value="1"/>
</dbReference>
<dbReference type="InterPro" id="IPR050057">
    <property type="entry name" value="Prokaryotic/Mito_RF"/>
</dbReference>
<dbReference type="SMART" id="SM00937">
    <property type="entry name" value="PCRF"/>
    <property type="match status" value="1"/>
</dbReference>
<sequence>MFEQLEATAKRYDELNRLLGDPAVLADSDALRTLAKEQAELRPIVDSYHEYCKVQQELEDNRSLLSQDGLEDDFVELVEEEISTLRERLEALEQDLRLALLPQDPNDARGALIEIRAGTGGDEAALFAAELFRMYSRYAETQRWRMEILSSSDTETGGIKEIVASIEGPSVYRKMKYESGTHRVQRVPVTETQGRIHTSAVTVAILPEAEDVDVDIDPTELRVDVFRSSGPGGQSVNTTDSAVRITYEPKDRKDLRIVVTCQDEKSQHKNRAKAMKVLRARIMDILQDEQQAQVSQQRRAMIGSGDRSERIRTYNFPQGRVTDHRINLTLYKLDQVLQGSLDEVIEALSLADQAAKLQAVGG</sequence>
<feature type="modified residue" description="N5-methylglutamine" evidence="7">
    <location>
        <position position="234"/>
    </location>
</feature>
<evidence type="ECO:0000256" key="4">
    <source>
        <dbReference type="ARBA" id="ARBA00022481"/>
    </source>
</evidence>
<gene>
    <name evidence="7" type="primary">prfA</name>
    <name evidence="10" type="ORF">ETSY2_06575</name>
</gene>
<dbReference type="Gene3D" id="6.10.140.1950">
    <property type="match status" value="1"/>
</dbReference>
<evidence type="ECO:0000256" key="5">
    <source>
        <dbReference type="ARBA" id="ARBA00022490"/>
    </source>
</evidence>
<comment type="function">
    <text evidence="1 7">Peptide chain release factor 1 directs the termination of translation in response to the peptide chain termination codons UAG and UAA.</text>
</comment>
<accession>W4MDG5</accession>
<dbReference type="GO" id="GO:0005829">
    <property type="term" value="C:cytosol"/>
    <property type="evidence" value="ECO:0007669"/>
    <property type="project" value="UniProtKB-ARBA"/>
</dbReference>
<reference evidence="10 11" key="1">
    <citation type="journal article" date="2014" name="Nature">
        <title>An environmental bacterial taxon with a large and distinct metabolic repertoire.</title>
        <authorList>
            <person name="Wilson M.C."/>
            <person name="Mori T."/>
            <person name="Ruckert C."/>
            <person name="Uria A.R."/>
            <person name="Helf M.J."/>
            <person name="Takada K."/>
            <person name="Gernert C."/>
            <person name="Steffens U.A."/>
            <person name="Heycke N."/>
            <person name="Schmitt S."/>
            <person name="Rinke C."/>
            <person name="Helfrich E.J."/>
            <person name="Brachmann A.O."/>
            <person name="Gurgui C."/>
            <person name="Wakimoto T."/>
            <person name="Kracht M."/>
            <person name="Crusemann M."/>
            <person name="Hentschel U."/>
            <person name="Abe I."/>
            <person name="Matsunaga S."/>
            <person name="Kalinowski J."/>
            <person name="Takeyama H."/>
            <person name="Piel J."/>
        </authorList>
    </citation>
    <scope>NUCLEOTIDE SEQUENCE [LARGE SCALE GENOMIC DNA]</scope>
    <source>
        <strain evidence="11">TSY2</strain>
    </source>
</reference>
<dbReference type="PANTHER" id="PTHR43804">
    <property type="entry name" value="LD18447P"/>
    <property type="match status" value="1"/>
</dbReference>
<dbReference type="Proteomes" id="UP000019140">
    <property type="component" value="Unassembled WGS sequence"/>
</dbReference>
<dbReference type="InterPro" id="IPR000352">
    <property type="entry name" value="Pep_chain_release_fac_I"/>
</dbReference>
<name>W4MDG5_9BACT</name>
<dbReference type="FunFam" id="3.30.70.1660:FF:000004">
    <property type="entry name" value="Peptide chain release factor 1"/>
    <property type="match status" value="1"/>
</dbReference>
<evidence type="ECO:0000313" key="10">
    <source>
        <dbReference type="EMBL" id="ETX08230.1"/>
    </source>
</evidence>
<comment type="similarity">
    <text evidence="3 7">Belongs to the prokaryotic/mitochondrial release factor family.</text>
</comment>
<evidence type="ECO:0000256" key="7">
    <source>
        <dbReference type="HAMAP-Rule" id="MF_00093"/>
    </source>
</evidence>
<comment type="subcellular location">
    <subcellularLocation>
        <location evidence="2 7">Cytoplasm</location>
    </subcellularLocation>
</comment>
<dbReference type="NCBIfam" id="NF001859">
    <property type="entry name" value="PRK00591.1"/>
    <property type="match status" value="1"/>
</dbReference>
<evidence type="ECO:0000313" key="11">
    <source>
        <dbReference type="Proteomes" id="UP000019140"/>
    </source>
</evidence>